<organism evidence="3 4">
    <name type="scientific">Patiriisocius marinus</name>
    <dbReference type="NCBI Taxonomy" id="1397112"/>
    <lineage>
        <taxon>Bacteria</taxon>
        <taxon>Pseudomonadati</taxon>
        <taxon>Bacteroidota</taxon>
        <taxon>Flavobacteriia</taxon>
        <taxon>Flavobacteriales</taxon>
        <taxon>Flavobacteriaceae</taxon>
        <taxon>Patiriisocius</taxon>
    </lineage>
</organism>
<dbReference type="PANTHER" id="PTHR30535:SF34">
    <property type="entry name" value="MOLYBDATE-BINDING PROTEIN MOLA"/>
    <property type="match status" value="1"/>
</dbReference>
<dbReference type="InterPro" id="IPR002491">
    <property type="entry name" value="ABC_transptr_periplasmic_BD"/>
</dbReference>
<evidence type="ECO:0000313" key="4">
    <source>
        <dbReference type="Proteomes" id="UP000326509"/>
    </source>
</evidence>
<name>A0A5J4IYD1_9FLAO</name>
<dbReference type="GO" id="GO:0071281">
    <property type="term" value="P:cellular response to iron ion"/>
    <property type="evidence" value="ECO:0007669"/>
    <property type="project" value="TreeGrafter"/>
</dbReference>
<dbReference type="PROSITE" id="PS50983">
    <property type="entry name" value="FE_B12_PBP"/>
    <property type="match status" value="1"/>
</dbReference>
<accession>A0A5J4IYD1</accession>
<dbReference type="Pfam" id="PF01497">
    <property type="entry name" value="Peripla_BP_2"/>
    <property type="match status" value="1"/>
</dbReference>
<dbReference type="InterPro" id="IPR054828">
    <property type="entry name" value="Vit_B12_bind_prot"/>
</dbReference>
<keyword evidence="4" id="KW-1185">Reference proteome</keyword>
<comment type="caution">
    <text evidence="3">The sequence shown here is derived from an EMBL/GenBank/DDBJ whole genome shotgun (WGS) entry which is preliminary data.</text>
</comment>
<proteinExistence type="predicted"/>
<keyword evidence="1" id="KW-0732">Signal</keyword>
<feature type="domain" description="Fe/B12 periplasmic-binding" evidence="2">
    <location>
        <begin position="19"/>
        <end position="258"/>
    </location>
</feature>
<protein>
    <submittedName>
        <fullName evidence="3">Iron ABC transporter</fullName>
    </submittedName>
</protein>
<reference evidence="3 4" key="1">
    <citation type="submission" date="2019-08" db="EMBL/GenBank/DDBJ databases">
        <title>Draft genome sequence of Ulvibacter marinus type strain NBRC 109484.</title>
        <authorList>
            <person name="Kawano K."/>
            <person name="Ushijima N."/>
            <person name="Kihara M."/>
            <person name="Itoh H."/>
        </authorList>
    </citation>
    <scope>NUCLEOTIDE SEQUENCE [LARGE SCALE GENOMIC DNA]</scope>
    <source>
        <strain evidence="3 4">NBRC 109484</strain>
    </source>
</reference>
<dbReference type="AlphaFoldDB" id="A0A5J4IYD1"/>
<evidence type="ECO:0000313" key="3">
    <source>
        <dbReference type="EMBL" id="GER59994.1"/>
    </source>
</evidence>
<gene>
    <name evidence="3" type="ORF">ULMA_21020</name>
</gene>
<dbReference type="Gene3D" id="3.40.50.1980">
    <property type="entry name" value="Nitrogenase molybdenum iron protein domain"/>
    <property type="match status" value="2"/>
</dbReference>
<dbReference type="RefSeq" id="WP_151674450.1">
    <property type="nucleotide sequence ID" value="NZ_BKCG01000005.1"/>
</dbReference>
<evidence type="ECO:0000256" key="1">
    <source>
        <dbReference type="ARBA" id="ARBA00022729"/>
    </source>
</evidence>
<evidence type="ECO:0000259" key="2">
    <source>
        <dbReference type="PROSITE" id="PS50983"/>
    </source>
</evidence>
<sequence length="258" mass="29606">MIYKDQLNRTISLNATPKRIVSLVPSQTELLVSLGLEEFVVGVTKFCVHPNSLRKEKIVVGGTKTIHLEKIAALQPDIIICNKEENTKDIVDCCSQISSVWVSDIVSLEDNNEMILLLGEIFDKKDESTRLVDEINRECVDYISFVKDQPVVDVAYCIWKNPYMVAGGDTFIDSLLRMARFNNIFYEKEGRYPVVDISELSAAKLILLSSEPYPFKSKEVQELKNELHCEVRLVDGEYFSWYGSRIKNAFKYFRTLRD</sequence>
<dbReference type="PANTHER" id="PTHR30535">
    <property type="entry name" value="VITAMIN B12-BINDING PROTEIN"/>
    <property type="match status" value="1"/>
</dbReference>
<dbReference type="Proteomes" id="UP000326509">
    <property type="component" value="Unassembled WGS sequence"/>
</dbReference>
<dbReference type="InterPro" id="IPR050902">
    <property type="entry name" value="ABC_Transporter_SBP"/>
</dbReference>
<dbReference type="NCBIfam" id="NF038402">
    <property type="entry name" value="TroA_like"/>
    <property type="match status" value="1"/>
</dbReference>
<dbReference type="OrthoDB" id="9816357at2"/>
<dbReference type="SUPFAM" id="SSF53807">
    <property type="entry name" value="Helical backbone' metal receptor"/>
    <property type="match status" value="1"/>
</dbReference>
<dbReference type="EMBL" id="BKCG01000005">
    <property type="protein sequence ID" value="GER59994.1"/>
    <property type="molecule type" value="Genomic_DNA"/>
</dbReference>